<reference evidence="1" key="1">
    <citation type="submission" date="2016-04" db="EMBL/GenBank/DDBJ databases">
        <authorList>
            <person name="Evans L.H."/>
            <person name="Alamgir A."/>
            <person name="Owens N."/>
            <person name="Weber N.D."/>
            <person name="Virtaneva K."/>
            <person name="Barbian K."/>
            <person name="Babar A."/>
            <person name="Rosenke K."/>
        </authorList>
    </citation>
    <scope>NUCLEOTIDE SEQUENCE [LARGE SCALE GENOMIC DNA]</scope>
    <source>
        <strain evidence="1">CBS 101.48</strain>
    </source>
</reference>
<evidence type="ECO:0000313" key="1">
    <source>
        <dbReference type="EMBL" id="SAM09777.1"/>
    </source>
</evidence>
<dbReference type="InParanoid" id="A0A163KBE0"/>
<dbReference type="AlphaFoldDB" id="A0A163KBE0"/>
<name>A0A163KBE0_ABSGL</name>
<evidence type="ECO:0000313" key="2">
    <source>
        <dbReference type="Proteomes" id="UP000078561"/>
    </source>
</evidence>
<accession>A0A163KBE0</accession>
<organism evidence="1">
    <name type="scientific">Absidia glauca</name>
    <name type="common">Pin mould</name>
    <dbReference type="NCBI Taxonomy" id="4829"/>
    <lineage>
        <taxon>Eukaryota</taxon>
        <taxon>Fungi</taxon>
        <taxon>Fungi incertae sedis</taxon>
        <taxon>Mucoromycota</taxon>
        <taxon>Mucoromycotina</taxon>
        <taxon>Mucoromycetes</taxon>
        <taxon>Mucorales</taxon>
        <taxon>Cunninghamellaceae</taxon>
        <taxon>Absidia</taxon>
    </lineage>
</organism>
<dbReference type="STRING" id="4829.A0A163KBE0"/>
<keyword evidence="2" id="KW-1185">Reference proteome</keyword>
<dbReference type="EMBL" id="LT555210">
    <property type="protein sequence ID" value="SAM09777.1"/>
    <property type="molecule type" value="Genomic_DNA"/>
</dbReference>
<protein>
    <submittedName>
        <fullName evidence="1">Uncharacterized protein</fullName>
    </submittedName>
</protein>
<gene>
    <name evidence="1" type="primary">ABSGL_15486.1 scaffold 17607</name>
</gene>
<proteinExistence type="predicted"/>
<dbReference type="Proteomes" id="UP000078561">
    <property type="component" value="Unassembled WGS sequence"/>
</dbReference>
<sequence length="354" mass="41014">MTERAHINVGGDKHQLDAIYTILINLPAQEYDQRTQDVETMAASYRITPQQAFILKLESEKKRRFMQDNNNNNNDNNDNRMRALENTDRRQATRNAGAVTRARRLNKNQYFDEILPHHEQYTMKRSFNAYVKKRYCNTLFQNVKKASQQITNFAYRLQLFLLDYTLHYPNDVPPALLSMNGLYSLTQLIRGLPLTSTNPHFPKNQVLEHWDRMIITHPDLTTTYDMNTKILSDYCQRQSTCNNLHLSGNFPKRIKSFCRFRFNQLLDEVCSPHSNNWPTFLPETIPVGLHLGITQVWTELTALKPASMGELNSRALSADPGSLVPICIAIMNIYDQYGAEEHEEPVRTYGAARL</sequence>